<dbReference type="Proteomes" id="UP000257109">
    <property type="component" value="Unassembled WGS sequence"/>
</dbReference>
<dbReference type="AlphaFoldDB" id="A0A371G964"/>
<accession>A0A371G964</accession>
<evidence type="ECO:0000256" key="1">
    <source>
        <dbReference type="SAM" id="MobiDB-lite"/>
    </source>
</evidence>
<gene>
    <name evidence="2" type="ORF">CR513_31471</name>
</gene>
<sequence>MALMSIFINCFIPSSSSKSAHVSDYAEGSSKLKSHTSSEKPKSKGSPLVVSHNTEFLRNRQATDLVAT</sequence>
<keyword evidence="3" id="KW-1185">Reference proteome</keyword>
<evidence type="ECO:0000313" key="3">
    <source>
        <dbReference type="Proteomes" id="UP000257109"/>
    </source>
</evidence>
<reference evidence="2" key="1">
    <citation type="submission" date="2018-05" db="EMBL/GenBank/DDBJ databases">
        <title>Draft genome of Mucuna pruriens seed.</title>
        <authorList>
            <person name="Nnadi N.E."/>
            <person name="Vos R."/>
            <person name="Hasami M.H."/>
            <person name="Devisetty U.K."/>
            <person name="Aguiy J.C."/>
        </authorList>
    </citation>
    <scope>NUCLEOTIDE SEQUENCE [LARGE SCALE GENOMIC DNA]</scope>
    <source>
        <strain evidence="2">JCA_2017</strain>
    </source>
</reference>
<feature type="non-terminal residue" evidence="2">
    <location>
        <position position="1"/>
    </location>
</feature>
<evidence type="ECO:0000313" key="2">
    <source>
        <dbReference type="EMBL" id="RDX87098.1"/>
    </source>
</evidence>
<organism evidence="2 3">
    <name type="scientific">Mucuna pruriens</name>
    <name type="common">Velvet bean</name>
    <name type="synonym">Dolichos pruriens</name>
    <dbReference type="NCBI Taxonomy" id="157652"/>
    <lineage>
        <taxon>Eukaryota</taxon>
        <taxon>Viridiplantae</taxon>
        <taxon>Streptophyta</taxon>
        <taxon>Embryophyta</taxon>
        <taxon>Tracheophyta</taxon>
        <taxon>Spermatophyta</taxon>
        <taxon>Magnoliopsida</taxon>
        <taxon>eudicotyledons</taxon>
        <taxon>Gunneridae</taxon>
        <taxon>Pentapetalae</taxon>
        <taxon>rosids</taxon>
        <taxon>fabids</taxon>
        <taxon>Fabales</taxon>
        <taxon>Fabaceae</taxon>
        <taxon>Papilionoideae</taxon>
        <taxon>50 kb inversion clade</taxon>
        <taxon>NPAAA clade</taxon>
        <taxon>indigoferoid/millettioid clade</taxon>
        <taxon>Phaseoleae</taxon>
        <taxon>Mucuna</taxon>
    </lineage>
</organism>
<protein>
    <submittedName>
        <fullName evidence="2">Uncharacterized protein</fullName>
    </submittedName>
</protein>
<proteinExistence type="predicted"/>
<dbReference type="EMBL" id="QJKJ01006335">
    <property type="protein sequence ID" value="RDX87098.1"/>
    <property type="molecule type" value="Genomic_DNA"/>
</dbReference>
<name>A0A371G964_MUCPR</name>
<dbReference type="OrthoDB" id="1427654at2759"/>
<comment type="caution">
    <text evidence="2">The sequence shown here is derived from an EMBL/GenBank/DDBJ whole genome shotgun (WGS) entry which is preliminary data.</text>
</comment>
<feature type="region of interest" description="Disordered" evidence="1">
    <location>
        <begin position="15"/>
        <end position="53"/>
    </location>
</feature>